<gene>
    <name evidence="1" type="ORF">DDE18_17880</name>
</gene>
<comment type="caution">
    <text evidence="1">The sequence shown here is derived from an EMBL/GenBank/DDBJ whole genome shotgun (WGS) entry which is preliminary data.</text>
</comment>
<name>A0A2T8F6L3_9ACTN</name>
<keyword evidence="2" id="KW-1185">Reference proteome</keyword>
<accession>A0A2T8F6L3</accession>
<evidence type="ECO:0000313" key="2">
    <source>
        <dbReference type="Proteomes" id="UP000246018"/>
    </source>
</evidence>
<organism evidence="1 2">
    <name type="scientific">Nocardioides gansuensis</name>
    <dbReference type="NCBI Taxonomy" id="2138300"/>
    <lineage>
        <taxon>Bacteria</taxon>
        <taxon>Bacillati</taxon>
        <taxon>Actinomycetota</taxon>
        <taxon>Actinomycetes</taxon>
        <taxon>Propionibacteriales</taxon>
        <taxon>Nocardioidaceae</taxon>
        <taxon>Nocardioides</taxon>
    </lineage>
</organism>
<evidence type="ECO:0000313" key="1">
    <source>
        <dbReference type="EMBL" id="PVG81358.1"/>
    </source>
</evidence>
<dbReference type="EMBL" id="QDGZ01000008">
    <property type="protein sequence ID" value="PVG81358.1"/>
    <property type="molecule type" value="Genomic_DNA"/>
</dbReference>
<reference evidence="1 2" key="1">
    <citation type="submission" date="2018-04" db="EMBL/GenBank/DDBJ databases">
        <title>Genome of Nocardioides gansuensis WSJ-1.</title>
        <authorList>
            <person name="Wu S."/>
            <person name="Wang G."/>
        </authorList>
    </citation>
    <scope>NUCLEOTIDE SEQUENCE [LARGE SCALE GENOMIC DNA]</scope>
    <source>
        <strain evidence="1 2">WSJ-1</strain>
    </source>
</reference>
<dbReference type="OrthoDB" id="9815339at2"/>
<dbReference type="Pfam" id="PF05045">
    <property type="entry name" value="RgpF"/>
    <property type="match status" value="1"/>
</dbReference>
<protein>
    <submittedName>
        <fullName evidence="1">Uncharacterized protein</fullName>
    </submittedName>
</protein>
<dbReference type="Proteomes" id="UP000246018">
    <property type="component" value="Unassembled WGS sequence"/>
</dbReference>
<dbReference type="AlphaFoldDB" id="A0A2T8F6L3"/>
<proteinExistence type="predicted"/>
<dbReference type="InterPro" id="IPR007739">
    <property type="entry name" value="RgpF"/>
</dbReference>
<dbReference type="RefSeq" id="WP_116573641.1">
    <property type="nucleotide sequence ID" value="NZ_QDGZ01000008.1"/>
</dbReference>
<sequence length="838" mass="93900">MEELIAQRRAEVADFRRRWFRFARRWRAASRRDPDEARALVATALAEGLPPVGAADPAPPPDAVQHACARAVVAASGLIDAEEYAVQHRLRRGTDPVRHFVEEGWRSLRTPSLRFDLWWYWVEHLDPTDDAVNPLLHYALRGRHEGLAPLPSPAEPRPPTRLDGQPRRACLFAGYDRDGLVDDTVVAYLAELSRHADVFYLADGVLEPGQLDRLADVTAGAWSVPHGAYDFGSFSLLARDLVGWQRLAAYDEVVLANDSCYLLRGLDDVFAEMNGRAADWWSLQATSMEHDESYKHDDSPIPLAEAKRRFVGPRHWTDDRFLHLSSYFLAFRRPVLDDPGFRWRLDTVTRQEEKRLVIHKYEVGISRYLVDSGFDFDTFLPDLWAFHPLYGRHFFELVERGFPLVKRNYLGENPRHVAGLEHWEERLRHLVPDAPFAAMRTHLERVTSPAMLREAYGARLGEDGRRHIPLRATQGFGLRRLDRETPSFRHWWAFPVSSSGRLDPGMRAVLEEVRDDPSLHKVVLTRGRPLTDDVAGARVTVLPMDTPDGQAAMVRCGLMLADDTPDMAYPFSFPRSRHDYVHVGLGLPVLPHPLGPDGRDWARVEALAACSAGEALVRTAAVPDLDLTRSWVTGLPRHDHLVLAPEHLPADLRAEEQRLRESLDGRPLVVWWTRGPVQPLPADLVAWAREHDVVVGVREPRVDRPDGWTRAMLDLGLPRLVGLSDRAVSSPVPVHRVASAVVTDDDLQAADALVTGVPLLQVTGPGPTSARGIGAALPGEGWAEPTRCPDADAIMDELTKLAVAGFPRREVTVPAGAPRLDGAAARRFVHRLRSLSRR</sequence>